<evidence type="ECO:0000256" key="1">
    <source>
        <dbReference type="SAM" id="Phobius"/>
    </source>
</evidence>
<dbReference type="Proteomes" id="UP001603857">
    <property type="component" value="Unassembled WGS sequence"/>
</dbReference>
<sequence length="109" mass="12140">MSLLPASLHHHNQQQPSFSSFHQIKLVPTMSSLKACTLLNLILVVMFLAIFSSQCRVEARVLSLSEEFAFARANNLQTYTSSAYEEAKKTMAFWMQRLASGPSPKGPGH</sequence>
<dbReference type="EMBL" id="JBGMDY010000007">
    <property type="protein sequence ID" value="KAL2328887.1"/>
    <property type="molecule type" value="Genomic_DNA"/>
</dbReference>
<name>A0ABD1LZB9_9FABA</name>
<organism evidence="2 3">
    <name type="scientific">Flemingia macrophylla</name>
    <dbReference type="NCBI Taxonomy" id="520843"/>
    <lineage>
        <taxon>Eukaryota</taxon>
        <taxon>Viridiplantae</taxon>
        <taxon>Streptophyta</taxon>
        <taxon>Embryophyta</taxon>
        <taxon>Tracheophyta</taxon>
        <taxon>Spermatophyta</taxon>
        <taxon>Magnoliopsida</taxon>
        <taxon>eudicotyledons</taxon>
        <taxon>Gunneridae</taxon>
        <taxon>Pentapetalae</taxon>
        <taxon>rosids</taxon>
        <taxon>fabids</taxon>
        <taxon>Fabales</taxon>
        <taxon>Fabaceae</taxon>
        <taxon>Papilionoideae</taxon>
        <taxon>50 kb inversion clade</taxon>
        <taxon>NPAAA clade</taxon>
        <taxon>indigoferoid/millettioid clade</taxon>
        <taxon>Phaseoleae</taxon>
        <taxon>Flemingia</taxon>
    </lineage>
</organism>
<gene>
    <name evidence="2" type="ORF">Fmac_022314</name>
</gene>
<keyword evidence="1" id="KW-1133">Transmembrane helix</keyword>
<keyword evidence="3" id="KW-1185">Reference proteome</keyword>
<reference evidence="2 3" key="1">
    <citation type="submission" date="2024-08" db="EMBL/GenBank/DDBJ databases">
        <title>Insights into the chromosomal genome structure of Flemingia macrophylla.</title>
        <authorList>
            <person name="Ding Y."/>
            <person name="Zhao Y."/>
            <person name="Bi W."/>
            <person name="Wu M."/>
            <person name="Zhao G."/>
            <person name="Gong Y."/>
            <person name="Li W."/>
            <person name="Zhang P."/>
        </authorList>
    </citation>
    <scope>NUCLEOTIDE SEQUENCE [LARGE SCALE GENOMIC DNA]</scope>
    <source>
        <strain evidence="2">DYQJB</strain>
        <tissue evidence="2">Leaf</tissue>
    </source>
</reference>
<dbReference type="InterPro" id="IPR040273">
    <property type="entry name" value="PIP1"/>
</dbReference>
<dbReference type="PANTHER" id="PTHR37245:SF4">
    <property type="entry name" value="PAMP-INDUCED SECRETED PEPTIDE 1"/>
    <property type="match status" value="1"/>
</dbReference>
<dbReference type="AlphaFoldDB" id="A0ABD1LZB9"/>
<accession>A0ABD1LZB9</accession>
<keyword evidence="1" id="KW-0472">Membrane</keyword>
<protein>
    <submittedName>
        <fullName evidence="2">Uncharacterized protein</fullName>
    </submittedName>
</protein>
<keyword evidence="1" id="KW-0812">Transmembrane</keyword>
<dbReference type="PANTHER" id="PTHR37245">
    <property type="entry name" value="PAMP-INDUCED SECRETED PEPTIDE 1"/>
    <property type="match status" value="1"/>
</dbReference>
<feature type="transmembrane region" description="Helical" evidence="1">
    <location>
        <begin position="32"/>
        <end position="51"/>
    </location>
</feature>
<evidence type="ECO:0000313" key="2">
    <source>
        <dbReference type="EMBL" id="KAL2328887.1"/>
    </source>
</evidence>
<proteinExistence type="predicted"/>
<comment type="caution">
    <text evidence="2">The sequence shown here is derived from an EMBL/GenBank/DDBJ whole genome shotgun (WGS) entry which is preliminary data.</text>
</comment>
<evidence type="ECO:0000313" key="3">
    <source>
        <dbReference type="Proteomes" id="UP001603857"/>
    </source>
</evidence>